<name>A0A848IAT1_9BURK</name>
<comment type="caution">
    <text evidence="2">The sequence shown here is derived from an EMBL/GenBank/DDBJ whole genome shotgun (WGS) entry which is preliminary data.</text>
</comment>
<gene>
    <name evidence="2" type="ORF">HHL24_04430</name>
</gene>
<dbReference type="Gene3D" id="3.40.190.170">
    <property type="entry name" value="Bacterial extracellular solute-binding protein, family 7"/>
    <property type="match status" value="1"/>
</dbReference>
<evidence type="ECO:0000313" key="2">
    <source>
        <dbReference type="EMBL" id="NML97204.1"/>
    </source>
</evidence>
<dbReference type="InterPro" id="IPR018389">
    <property type="entry name" value="DctP_fam"/>
</dbReference>
<reference evidence="2 3" key="1">
    <citation type="submission" date="2020-04" db="EMBL/GenBank/DDBJ databases">
        <title>Paraburkholderia sp. RP-4-7 isolated from soil.</title>
        <authorList>
            <person name="Dahal R.H."/>
        </authorList>
    </citation>
    <scope>NUCLEOTIDE SEQUENCE [LARGE SCALE GENOMIC DNA]</scope>
    <source>
        <strain evidence="2 3">RP-4-7</strain>
    </source>
</reference>
<organism evidence="2 3">
    <name type="scientific">Paraburkholderia polaris</name>
    <dbReference type="NCBI Taxonomy" id="2728848"/>
    <lineage>
        <taxon>Bacteria</taxon>
        <taxon>Pseudomonadati</taxon>
        <taxon>Pseudomonadota</taxon>
        <taxon>Betaproteobacteria</taxon>
        <taxon>Burkholderiales</taxon>
        <taxon>Burkholderiaceae</taxon>
        <taxon>Paraburkholderia</taxon>
    </lineage>
</organism>
<dbReference type="EMBL" id="JABBGJ010000004">
    <property type="protein sequence ID" value="NML97204.1"/>
    <property type="molecule type" value="Genomic_DNA"/>
</dbReference>
<dbReference type="AlphaFoldDB" id="A0A848IAT1"/>
<keyword evidence="3" id="KW-1185">Reference proteome</keyword>
<keyword evidence="1" id="KW-0732">Signal</keyword>
<proteinExistence type="predicted"/>
<evidence type="ECO:0000313" key="3">
    <source>
        <dbReference type="Proteomes" id="UP000544134"/>
    </source>
</evidence>
<dbReference type="InterPro" id="IPR038404">
    <property type="entry name" value="TRAP_DctP_sf"/>
</dbReference>
<evidence type="ECO:0000256" key="1">
    <source>
        <dbReference type="ARBA" id="ARBA00022729"/>
    </source>
</evidence>
<dbReference type="PANTHER" id="PTHR33376">
    <property type="match status" value="1"/>
</dbReference>
<evidence type="ECO:0008006" key="4">
    <source>
        <dbReference type="Google" id="ProtNLM"/>
    </source>
</evidence>
<dbReference type="PANTHER" id="PTHR33376:SF4">
    <property type="entry name" value="SIALIC ACID-BINDING PERIPLASMIC PROTEIN SIAP"/>
    <property type="match status" value="1"/>
</dbReference>
<dbReference type="Pfam" id="PF03480">
    <property type="entry name" value="DctP"/>
    <property type="match status" value="1"/>
</dbReference>
<sequence length="269" mass="28529">MHFTFVTEFSPASLPAQAVRIFAGIFNEPDEPLFNVVPLYDWEASSLNILKEVSGGKLDGAAILADHGQYAPSDGGDAVSRYAPNLGKSASQSVASDSIVLLANAAAPAGGLWTKRAITSIGDLQSARVCAFDVESSVLLRQLGAEPVTTDWSHVRERVAAKEIDAVLCSGDGAASLSLSQNFRYFSAVRYPGPACALLMSARSFTRLSTTQQNAVRQAGRSVEHQLAAVAFYQEQIIFENMHDLGVHVDSRPSAELSAAFAGSPLVVA</sequence>
<dbReference type="RefSeq" id="WP_169484212.1">
    <property type="nucleotide sequence ID" value="NZ_JABBGJ010000004.1"/>
</dbReference>
<accession>A0A848IAT1</accession>
<protein>
    <recommendedName>
        <fullName evidence="4">ABC transporter substrate-binding protein</fullName>
    </recommendedName>
</protein>
<dbReference type="Proteomes" id="UP000544134">
    <property type="component" value="Unassembled WGS sequence"/>
</dbReference>
<dbReference type="GO" id="GO:0055085">
    <property type="term" value="P:transmembrane transport"/>
    <property type="evidence" value="ECO:0007669"/>
    <property type="project" value="InterPro"/>
</dbReference>